<name>A0A9X3DYY2_9HYPH</name>
<dbReference type="Proteomes" id="UP001144805">
    <property type="component" value="Unassembled WGS sequence"/>
</dbReference>
<feature type="region of interest" description="Disordered" evidence="1">
    <location>
        <begin position="334"/>
        <end position="359"/>
    </location>
</feature>
<accession>A0A9X3DYY2</accession>
<dbReference type="RefSeq" id="WP_266337152.1">
    <property type="nucleotide sequence ID" value="NZ_JAPKNK010000001.1"/>
</dbReference>
<evidence type="ECO:0000256" key="1">
    <source>
        <dbReference type="SAM" id="MobiDB-lite"/>
    </source>
</evidence>
<feature type="compositionally biased region" description="Basic and acidic residues" evidence="1">
    <location>
        <begin position="334"/>
        <end position="358"/>
    </location>
</feature>
<dbReference type="AlphaFoldDB" id="A0A9X3DYY2"/>
<gene>
    <name evidence="2" type="ORF">OSH07_03235</name>
</gene>
<evidence type="ECO:0000313" key="3">
    <source>
        <dbReference type="Proteomes" id="UP001144805"/>
    </source>
</evidence>
<reference evidence="2" key="1">
    <citation type="submission" date="2022-11" db="EMBL/GenBank/DDBJ databases">
        <title>Biodiversity and phylogenetic relationships of bacteria.</title>
        <authorList>
            <person name="Machado R.A.R."/>
            <person name="Bhat A."/>
            <person name="Loulou A."/>
            <person name="Kallel S."/>
        </authorList>
    </citation>
    <scope>NUCLEOTIDE SEQUENCE</scope>
    <source>
        <strain evidence="2">K-TC2</strain>
    </source>
</reference>
<keyword evidence="3" id="KW-1185">Reference proteome</keyword>
<proteinExistence type="predicted"/>
<organism evidence="2 3">
    <name type="scientific">Kaistia nematophila</name>
    <dbReference type="NCBI Taxonomy" id="2994654"/>
    <lineage>
        <taxon>Bacteria</taxon>
        <taxon>Pseudomonadati</taxon>
        <taxon>Pseudomonadota</taxon>
        <taxon>Alphaproteobacteria</taxon>
        <taxon>Hyphomicrobiales</taxon>
        <taxon>Kaistiaceae</taxon>
        <taxon>Kaistia</taxon>
    </lineage>
</organism>
<comment type="caution">
    <text evidence="2">The sequence shown here is derived from an EMBL/GenBank/DDBJ whole genome shotgun (WGS) entry which is preliminary data.</text>
</comment>
<sequence>MYLQCDIAGEGIEIFAMQVTRVELYKRVCERPLSKVAPELGISGTALAAICKQYQVPYPGSGYWTRKSLGLSAELPTLPEASDETIDILLPVVKPRKKRTMEEGAPRKPKLATKTRRPVRHPLLFGAEEHFRKTREVKKGEFLRPYKRILPDLISSEAALQRALSIANALYLALDERSYRVQIAPAADNLLRIHVREQEVERKDRKYGRYHSGSIWAPDRPTVFYIDMVPVALAITEMTERVTMRYFNGDYHREDSKLIRSAKSWQLTHSWTTEQDMPCGRFRIVAYSPKNGVNWSRNWQETEQQSLERLIPEIVETLGASKVDLQRLMEAEEAAEEQRKKEQKERWERYEREEDARKTAQALADSRQQLAEIMEKWGKAMTVERFFSDATERLKSADDDRRQRLEGRLALARSVMGSVDPLDFIESWLAPEERHRSKFSSG</sequence>
<dbReference type="EMBL" id="JAPKNK010000001">
    <property type="protein sequence ID" value="MCX5568199.1"/>
    <property type="molecule type" value="Genomic_DNA"/>
</dbReference>
<evidence type="ECO:0000313" key="2">
    <source>
        <dbReference type="EMBL" id="MCX5568199.1"/>
    </source>
</evidence>
<protein>
    <submittedName>
        <fullName evidence="2">Uncharacterized protein</fullName>
    </submittedName>
</protein>